<feature type="region of interest" description="Disordered" evidence="9">
    <location>
        <begin position="369"/>
        <end position="406"/>
    </location>
</feature>
<keyword evidence="3" id="KW-0815">Transposition</keyword>
<keyword evidence="5" id="KW-0862">Zinc</keyword>
<keyword evidence="6" id="KW-0238">DNA-binding</keyword>
<evidence type="ECO:0000313" key="14">
    <source>
        <dbReference type="Proteomes" id="UP000466794"/>
    </source>
</evidence>
<dbReference type="NCBIfam" id="NF040570">
    <property type="entry name" value="guided_TnpB"/>
    <property type="match status" value="1"/>
</dbReference>
<evidence type="ECO:0000259" key="12">
    <source>
        <dbReference type="Pfam" id="PF12323"/>
    </source>
</evidence>
<reference evidence="13 14" key="1">
    <citation type="submission" date="2019-12" db="EMBL/GenBank/DDBJ databases">
        <title>Nocardia sp. nov. ET3-3 isolated from soil.</title>
        <authorList>
            <person name="Kanchanasin P."/>
            <person name="Tanasupawat S."/>
            <person name="Yuki M."/>
            <person name="Kudo T."/>
        </authorList>
    </citation>
    <scope>NUCLEOTIDE SEQUENCE [LARGE SCALE GENOMIC DNA]</scope>
    <source>
        <strain evidence="13 14">ET3-3</strain>
    </source>
</reference>
<comment type="similarity">
    <text evidence="2">In the N-terminal section; belongs to the transposase 2 family.</text>
</comment>
<feature type="domain" description="Probable transposase IS891/IS1136/IS1341" evidence="10">
    <location>
        <begin position="173"/>
        <end position="280"/>
    </location>
</feature>
<keyword evidence="4" id="KW-0479">Metal-binding</keyword>
<evidence type="ECO:0000256" key="7">
    <source>
        <dbReference type="ARBA" id="ARBA00023172"/>
    </source>
</evidence>
<dbReference type="EMBL" id="WRPP01000004">
    <property type="protein sequence ID" value="MVU80029.1"/>
    <property type="molecule type" value="Genomic_DNA"/>
</dbReference>
<evidence type="ECO:0000256" key="5">
    <source>
        <dbReference type="ARBA" id="ARBA00022833"/>
    </source>
</evidence>
<keyword evidence="7" id="KW-0233">DNA recombination</keyword>
<evidence type="ECO:0000259" key="11">
    <source>
        <dbReference type="Pfam" id="PF07282"/>
    </source>
</evidence>
<dbReference type="PANTHER" id="PTHR30405">
    <property type="entry name" value="TRANSPOSASE"/>
    <property type="match status" value="1"/>
</dbReference>
<dbReference type="InterPro" id="IPR051399">
    <property type="entry name" value="RNA-guided_DNA_endo/Transpos"/>
</dbReference>
<evidence type="ECO:0000256" key="6">
    <source>
        <dbReference type="ARBA" id="ARBA00023125"/>
    </source>
</evidence>
<feature type="domain" description="Transposase putative helix-turn-helix" evidence="12">
    <location>
        <begin position="1"/>
        <end position="42"/>
    </location>
</feature>
<keyword evidence="8" id="KW-0175">Coiled coil</keyword>
<comment type="similarity">
    <text evidence="1">In the C-terminal section; belongs to the transposase 35 family.</text>
</comment>
<feature type="coiled-coil region" evidence="8">
    <location>
        <begin position="207"/>
        <end position="251"/>
    </location>
</feature>
<evidence type="ECO:0000256" key="1">
    <source>
        <dbReference type="ARBA" id="ARBA00008761"/>
    </source>
</evidence>
<evidence type="ECO:0000313" key="13">
    <source>
        <dbReference type="EMBL" id="MVU80029.1"/>
    </source>
</evidence>
<dbReference type="InterPro" id="IPR001959">
    <property type="entry name" value="Transposase"/>
</dbReference>
<dbReference type="Pfam" id="PF07282">
    <property type="entry name" value="Cas12f1-like_TNB"/>
    <property type="match status" value="1"/>
</dbReference>
<evidence type="ECO:0000256" key="8">
    <source>
        <dbReference type="SAM" id="Coils"/>
    </source>
</evidence>
<dbReference type="PANTHER" id="PTHR30405:SF25">
    <property type="entry name" value="RNA-GUIDED DNA ENDONUCLEASE INSQ-RELATED"/>
    <property type="match status" value="1"/>
</dbReference>
<evidence type="ECO:0000256" key="3">
    <source>
        <dbReference type="ARBA" id="ARBA00022578"/>
    </source>
</evidence>
<gene>
    <name evidence="13" type="primary">tnpB</name>
    <name evidence="13" type="ORF">GPX89_22630</name>
</gene>
<dbReference type="Proteomes" id="UP000466794">
    <property type="component" value="Unassembled WGS sequence"/>
</dbReference>
<evidence type="ECO:0000256" key="4">
    <source>
        <dbReference type="ARBA" id="ARBA00022723"/>
    </source>
</evidence>
<protein>
    <submittedName>
        <fullName evidence="13">IS200/IS605 family element transposase accessory protein TnpB</fullName>
    </submittedName>
</protein>
<name>A0A7K1V0R9_9NOCA</name>
<dbReference type="GO" id="GO:0006310">
    <property type="term" value="P:DNA recombination"/>
    <property type="evidence" value="ECO:0007669"/>
    <property type="project" value="UniProtKB-KW"/>
</dbReference>
<accession>A0A7K1V0R9</accession>
<keyword evidence="14" id="KW-1185">Reference proteome</keyword>
<proteinExistence type="inferred from homology"/>
<sequence length="406" mass="46338">MRTAYRCRAYPTDEQAVNLARTFGCVRKVWNEILEWRTKRYRVDAVRTNYAEADRHLTELKRRPELAFLNEVSAVPLQQTLRHQYKALTSFFARRSRYPRFKSRNSRQAATYTRAAFRWRGGTLWLAKQSEPLRFVWSWPDIDPATLSPSLVTVSRDADGCWYVTLQLDTDAPGELPATGAAVGLDVGINSFATTSDGDKIPNPRLMERKQRNLARYQRRMARTEKGSRNREKARRRVARAHARVRRARANFLHVTSTELIRRYDVVVVEDLNVSGMMRNHRVARAIGDCGWSTFRAMLGYKAEKWGRRFVVVDRYFPSSKTCSNCGHLLAQLSLKTRSWTCPSCRTRHDRDVNAAKNILAEGLSATACGADVRPGGLPSGDRPRSRKPDSRGLESGSVRAEGKSR</sequence>
<evidence type="ECO:0000256" key="9">
    <source>
        <dbReference type="SAM" id="MobiDB-lite"/>
    </source>
</evidence>
<dbReference type="InterPro" id="IPR010095">
    <property type="entry name" value="Cas12f1-like_TNB"/>
</dbReference>
<evidence type="ECO:0000256" key="2">
    <source>
        <dbReference type="ARBA" id="ARBA00011044"/>
    </source>
</evidence>
<dbReference type="AlphaFoldDB" id="A0A7K1V0R9"/>
<feature type="compositionally biased region" description="Basic and acidic residues" evidence="9">
    <location>
        <begin position="382"/>
        <end position="393"/>
    </location>
</feature>
<dbReference type="Pfam" id="PF01385">
    <property type="entry name" value="OrfB_IS605"/>
    <property type="match status" value="1"/>
</dbReference>
<dbReference type="Pfam" id="PF12323">
    <property type="entry name" value="HTH_OrfB_IS605"/>
    <property type="match status" value="1"/>
</dbReference>
<dbReference type="GO" id="GO:0003677">
    <property type="term" value="F:DNA binding"/>
    <property type="evidence" value="ECO:0007669"/>
    <property type="project" value="UniProtKB-KW"/>
</dbReference>
<dbReference type="GO" id="GO:0032196">
    <property type="term" value="P:transposition"/>
    <property type="evidence" value="ECO:0007669"/>
    <property type="project" value="UniProtKB-KW"/>
</dbReference>
<dbReference type="GO" id="GO:0046872">
    <property type="term" value="F:metal ion binding"/>
    <property type="evidence" value="ECO:0007669"/>
    <property type="project" value="UniProtKB-KW"/>
</dbReference>
<feature type="domain" description="Cas12f1-like TNB" evidence="11">
    <location>
        <begin position="292"/>
        <end position="359"/>
    </location>
</feature>
<evidence type="ECO:0000259" key="10">
    <source>
        <dbReference type="Pfam" id="PF01385"/>
    </source>
</evidence>
<comment type="caution">
    <text evidence="13">The sequence shown here is derived from an EMBL/GenBank/DDBJ whole genome shotgun (WGS) entry which is preliminary data.</text>
</comment>
<dbReference type="InterPro" id="IPR021027">
    <property type="entry name" value="Transposase_put_HTH"/>
</dbReference>
<dbReference type="NCBIfam" id="TIGR01766">
    <property type="entry name" value="IS200/IS605 family accessory protein TnpB-like domain"/>
    <property type="match status" value="1"/>
</dbReference>
<dbReference type="RefSeq" id="WP_198347543.1">
    <property type="nucleotide sequence ID" value="NZ_WRPP01000004.1"/>
</dbReference>
<organism evidence="13 14">
    <name type="scientific">Nocardia terrae</name>
    <dbReference type="NCBI Taxonomy" id="2675851"/>
    <lineage>
        <taxon>Bacteria</taxon>
        <taxon>Bacillati</taxon>
        <taxon>Actinomycetota</taxon>
        <taxon>Actinomycetes</taxon>
        <taxon>Mycobacteriales</taxon>
        <taxon>Nocardiaceae</taxon>
        <taxon>Nocardia</taxon>
    </lineage>
</organism>